<organism evidence="1 2">
    <name type="scientific">Nepenthes gracilis</name>
    <name type="common">Slender pitcher plant</name>
    <dbReference type="NCBI Taxonomy" id="150966"/>
    <lineage>
        <taxon>Eukaryota</taxon>
        <taxon>Viridiplantae</taxon>
        <taxon>Streptophyta</taxon>
        <taxon>Embryophyta</taxon>
        <taxon>Tracheophyta</taxon>
        <taxon>Spermatophyta</taxon>
        <taxon>Magnoliopsida</taxon>
        <taxon>eudicotyledons</taxon>
        <taxon>Gunneridae</taxon>
        <taxon>Pentapetalae</taxon>
        <taxon>Caryophyllales</taxon>
        <taxon>Nepenthaceae</taxon>
        <taxon>Nepenthes</taxon>
    </lineage>
</organism>
<reference evidence="1" key="1">
    <citation type="submission" date="2023-05" db="EMBL/GenBank/DDBJ databases">
        <title>Nepenthes gracilis genome sequencing.</title>
        <authorList>
            <person name="Fukushima K."/>
        </authorList>
    </citation>
    <scope>NUCLEOTIDE SEQUENCE</scope>
    <source>
        <strain evidence="1">SING2019-196</strain>
    </source>
</reference>
<name>A0AAD3XKU5_NEPGR</name>
<dbReference type="AlphaFoldDB" id="A0AAD3XKU5"/>
<sequence>MKTGVLYPKNDAASLWYHLAMTFVDILSLAAPPAPASTAAFSVEEWARQRRRLLQFLSGLSLLRVLGSST</sequence>
<comment type="caution">
    <text evidence="1">The sequence shown here is derived from an EMBL/GenBank/DDBJ whole genome shotgun (WGS) entry which is preliminary data.</text>
</comment>
<gene>
    <name evidence="1" type="ORF">Nepgr_010192</name>
</gene>
<proteinExistence type="predicted"/>
<dbReference type="EMBL" id="BSYO01000008">
    <property type="protein sequence ID" value="GMH08352.1"/>
    <property type="molecule type" value="Genomic_DNA"/>
</dbReference>
<accession>A0AAD3XKU5</accession>
<keyword evidence="2" id="KW-1185">Reference proteome</keyword>
<protein>
    <submittedName>
        <fullName evidence="1">Uncharacterized protein</fullName>
    </submittedName>
</protein>
<dbReference type="Proteomes" id="UP001279734">
    <property type="component" value="Unassembled WGS sequence"/>
</dbReference>
<evidence type="ECO:0000313" key="1">
    <source>
        <dbReference type="EMBL" id="GMH08352.1"/>
    </source>
</evidence>
<evidence type="ECO:0000313" key="2">
    <source>
        <dbReference type="Proteomes" id="UP001279734"/>
    </source>
</evidence>